<reference evidence="7" key="1">
    <citation type="submission" date="2024-04" db="EMBL/GenBank/DDBJ databases">
        <authorList>
            <consortium name="Molecular Ecology Group"/>
        </authorList>
    </citation>
    <scope>NUCLEOTIDE SEQUENCE</scope>
</reference>
<comment type="subcellular location">
    <subcellularLocation>
        <location evidence="1">Membrane</location>
        <topology evidence="1">Single-pass membrane protein</topology>
    </subcellularLocation>
</comment>
<dbReference type="EMBL" id="OZ034828">
    <property type="protein sequence ID" value="CAL1683827.1"/>
    <property type="molecule type" value="Genomic_DNA"/>
</dbReference>
<keyword evidence="5 6" id="KW-0472">Membrane</keyword>
<accession>A0AAV2NV56</accession>
<evidence type="ECO:0000256" key="6">
    <source>
        <dbReference type="SAM" id="Phobius"/>
    </source>
</evidence>
<keyword evidence="3 6" id="KW-0812">Transmembrane</keyword>
<dbReference type="InterPro" id="IPR009432">
    <property type="entry name" value="DUF1075"/>
</dbReference>
<dbReference type="GO" id="GO:0016020">
    <property type="term" value="C:membrane"/>
    <property type="evidence" value="ECO:0007669"/>
    <property type="project" value="UniProtKB-SubCell"/>
</dbReference>
<keyword evidence="8" id="KW-1185">Reference proteome</keyword>
<evidence type="ECO:0000256" key="4">
    <source>
        <dbReference type="ARBA" id="ARBA00022989"/>
    </source>
</evidence>
<protein>
    <submittedName>
        <fullName evidence="7">Uncharacterized protein</fullName>
    </submittedName>
</protein>
<evidence type="ECO:0000313" key="8">
    <source>
        <dbReference type="Proteomes" id="UP001497644"/>
    </source>
</evidence>
<keyword evidence="4 6" id="KW-1133">Transmembrane helix</keyword>
<comment type="similarity">
    <text evidence="2">Belongs to the UPF0389 family.</text>
</comment>
<dbReference type="PANTHER" id="PTHR13674">
    <property type="entry name" value="GROWTH AND TRANSFORMATION-DEPENDENT PROTEIN"/>
    <property type="match status" value="1"/>
</dbReference>
<dbReference type="PANTHER" id="PTHR13674:SF5">
    <property type="entry name" value="UPF0389 PROTEIN CG9231"/>
    <property type="match status" value="1"/>
</dbReference>
<evidence type="ECO:0000256" key="5">
    <source>
        <dbReference type="ARBA" id="ARBA00023136"/>
    </source>
</evidence>
<organism evidence="7 8">
    <name type="scientific">Lasius platythorax</name>
    <dbReference type="NCBI Taxonomy" id="488582"/>
    <lineage>
        <taxon>Eukaryota</taxon>
        <taxon>Metazoa</taxon>
        <taxon>Ecdysozoa</taxon>
        <taxon>Arthropoda</taxon>
        <taxon>Hexapoda</taxon>
        <taxon>Insecta</taxon>
        <taxon>Pterygota</taxon>
        <taxon>Neoptera</taxon>
        <taxon>Endopterygota</taxon>
        <taxon>Hymenoptera</taxon>
        <taxon>Apocrita</taxon>
        <taxon>Aculeata</taxon>
        <taxon>Formicoidea</taxon>
        <taxon>Formicidae</taxon>
        <taxon>Formicinae</taxon>
        <taxon>Lasius</taxon>
        <taxon>Lasius</taxon>
    </lineage>
</organism>
<dbReference type="AlphaFoldDB" id="A0AAV2NV56"/>
<sequence length="145" mass="16628">MMLVKQIVHSAKLHARVRWFTRSCIIQETNKTDKISAQRNNENIKKTDGVLGSRMHRVTNFDKRVLVWVKRYPSIADVPVDVTVDCLLAARSKARIKACNYMIIATIIGCIGSVILGKRQAARGETLSKQREDWFKEMLAREKNE</sequence>
<proteinExistence type="inferred from homology"/>
<evidence type="ECO:0000256" key="2">
    <source>
        <dbReference type="ARBA" id="ARBA00007363"/>
    </source>
</evidence>
<dbReference type="Pfam" id="PF06388">
    <property type="entry name" value="DUF1075"/>
    <property type="match status" value="1"/>
</dbReference>
<feature type="transmembrane region" description="Helical" evidence="6">
    <location>
        <begin position="98"/>
        <end position="117"/>
    </location>
</feature>
<name>A0AAV2NV56_9HYME</name>
<gene>
    <name evidence="7" type="ORF">LPLAT_LOCUS9585</name>
</gene>
<dbReference type="Proteomes" id="UP001497644">
    <property type="component" value="Chromosome 5"/>
</dbReference>
<evidence type="ECO:0000256" key="1">
    <source>
        <dbReference type="ARBA" id="ARBA00004167"/>
    </source>
</evidence>
<evidence type="ECO:0000313" key="7">
    <source>
        <dbReference type="EMBL" id="CAL1683827.1"/>
    </source>
</evidence>
<evidence type="ECO:0000256" key="3">
    <source>
        <dbReference type="ARBA" id="ARBA00022692"/>
    </source>
</evidence>